<dbReference type="STRING" id="349102.Rsph17025_2688"/>
<evidence type="ECO:0000259" key="1">
    <source>
        <dbReference type="Pfam" id="PF00816"/>
    </source>
</evidence>
<protein>
    <recommendedName>
        <fullName evidence="1">DNA-binding protein H-NS-like C-terminal domain-containing protein</fullName>
    </recommendedName>
</protein>
<dbReference type="EMBL" id="CP000661">
    <property type="protein sequence ID" value="ABP71575.1"/>
    <property type="molecule type" value="Genomic_DNA"/>
</dbReference>
<reference evidence="2" key="1">
    <citation type="submission" date="2007-04" db="EMBL/GenBank/DDBJ databases">
        <title>Complete sequence of chromosome of Rhodobacter sphaeroides ATCC 17025.</title>
        <authorList>
            <consortium name="US DOE Joint Genome Institute"/>
            <person name="Copeland A."/>
            <person name="Lucas S."/>
            <person name="Lapidus A."/>
            <person name="Barry K."/>
            <person name="Detter J.C."/>
            <person name="Glavina del Rio T."/>
            <person name="Hammon N."/>
            <person name="Israni S."/>
            <person name="Dalin E."/>
            <person name="Tice H."/>
            <person name="Pitluck S."/>
            <person name="Chertkov O."/>
            <person name="Brettin T."/>
            <person name="Bruce D."/>
            <person name="Han C."/>
            <person name="Schmutz J."/>
            <person name="Larimer F."/>
            <person name="Land M."/>
            <person name="Hauser L."/>
            <person name="Kyrpides N."/>
            <person name="Kim E."/>
            <person name="Richardson P."/>
            <person name="Mackenzie C."/>
            <person name="Choudhary M."/>
            <person name="Donohue T.J."/>
            <person name="Kaplan S."/>
        </authorList>
    </citation>
    <scope>NUCLEOTIDE SEQUENCE [LARGE SCALE GENOMIC DNA]</scope>
    <source>
        <strain evidence="2">ATCC 17025</strain>
    </source>
</reference>
<dbReference type="InterPro" id="IPR037150">
    <property type="entry name" value="H-NS_C_dom_sf"/>
</dbReference>
<evidence type="ECO:0000313" key="2">
    <source>
        <dbReference type="EMBL" id="ABP71575.1"/>
    </source>
</evidence>
<dbReference type="Pfam" id="PF00816">
    <property type="entry name" value="Histone_HNS"/>
    <property type="match status" value="1"/>
</dbReference>
<organism evidence="2">
    <name type="scientific">Cereibacter sphaeroides (strain ATCC 17025 / ATH 2.4.3)</name>
    <name type="common">Rhodobacter sphaeroides</name>
    <dbReference type="NCBI Taxonomy" id="349102"/>
    <lineage>
        <taxon>Bacteria</taxon>
        <taxon>Pseudomonadati</taxon>
        <taxon>Pseudomonadota</taxon>
        <taxon>Alphaproteobacteria</taxon>
        <taxon>Rhodobacterales</taxon>
        <taxon>Paracoccaceae</taxon>
        <taxon>Cereibacter</taxon>
    </lineage>
</organism>
<name>A4WW11_CERS5</name>
<accession>A4WW11</accession>
<sequence length="110" mass="12053">MATEPAFLAGSGRPGMVGMKLNIERLTRDELIDLYGRISAALDACESRQIARTAKEEAARIKGEAGESGKRVSYFNPTNRSVSWNGRGRCPHWFKVAMAQGRTPEELAAL</sequence>
<dbReference type="InterPro" id="IPR027444">
    <property type="entry name" value="H-NS_C_dom"/>
</dbReference>
<feature type="domain" description="DNA-binding protein H-NS-like C-terminal" evidence="1">
    <location>
        <begin position="74"/>
        <end position="108"/>
    </location>
</feature>
<proteinExistence type="predicted"/>
<gene>
    <name evidence="2" type="ordered locus">Rsph17025_2688</name>
</gene>
<dbReference type="SUPFAM" id="SSF81273">
    <property type="entry name" value="H-NS histone-like proteins"/>
    <property type="match status" value="1"/>
</dbReference>
<dbReference type="AlphaFoldDB" id="A4WW11"/>
<dbReference type="eggNOG" id="COG2916">
    <property type="taxonomic scope" value="Bacteria"/>
</dbReference>
<dbReference type="Gene3D" id="4.10.430.10">
    <property type="entry name" value="Histone-like protein H-NS, C-terminal domain"/>
    <property type="match status" value="1"/>
</dbReference>
<dbReference type="GO" id="GO:0003677">
    <property type="term" value="F:DNA binding"/>
    <property type="evidence" value="ECO:0007669"/>
    <property type="project" value="InterPro"/>
</dbReference>
<dbReference type="HOGENOM" id="CLU_2169117_0_0_5"/>
<dbReference type="KEGG" id="rsq:Rsph17025_2688"/>